<dbReference type="AlphaFoldDB" id="A0A176WKU9"/>
<evidence type="ECO:0000313" key="3">
    <source>
        <dbReference type="Proteomes" id="UP000077202"/>
    </source>
</evidence>
<feature type="compositionally biased region" description="Basic and acidic residues" evidence="1">
    <location>
        <begin position="58"/>
        <end position="71"/>
    </location>
</feature>
<name>A0A176WKU9_MARPO</name>
<feature type="compositionally biased region" description="Basic and acidic residues" evidence="1">
    <location>
        <begin position="20"/>
        <end position="49"/>
    </location>
</feature>
<dbReference type="EMBL" id="LVLJ01000519">
    <property type="protein sequence ID" value="OAE33790.1"/>
    <property type="molecule type" value="Genomic_DNA"/>
</dbReference>
<proteinExistence type="predicted"/>
<feature type="compositionally biased region" description="Polar residues" evidence="1">
    <location>
        <begin position="1"/>
        <end position="12"/>
    </location>
</feature>
<reference evidence="2" key="1">
    <citation type="submission" date="2016-03" db="EMBL/GenBank/DDBJ databases">
        <title>Mechanisms controlling the formation of the plant cell surface in tip-growing cells are functionally conserved among land plants.</title>
        <authorList>
            <person name="Honkanen S."/>
            <person name="Jones V.A."/>
            <person name="Morieri G."/>
            <person name="Champion C."/>
            <person name="Hetherington A.J."/>
            <person name="Kelly S."/>
            <person name="Saint-Marcoux D."/>
            <person name="Proust H."/>
            <person name="Prescott H."/>
            <person name="Dolan L."/>
        </authorList>
    </citation>
    <scope>NUCLEOTIDE SEQUENCE [LARGE SCALE GENOMIC DNA]</scope>
    <source>
        <tissue evidence="2">Whole gametophyte</tissue>
    </source>
</reference>
<gene>
    <name evidence="2" type="ORF">AXG93_2337s1050</name>
</gene>
<sequence length="71" mass="8039">MVVESPENSLPHVSSALAKPEAEKRSSEEETKERRSCVQRKNLESKDVDDCNDEDREDGTLEKDRGTHGRP</sequence>
<comment type="caution">
    <text evidence="2">The sequence shown here is derived from an EMBL/GenBank/DDBJ whole genome shotgun (WGS) entry which is preliminary data.</text>
</comment>
<feature type="region of interest" description="Disordered" evidence="1">
    <location>
        <begin position="1"/>
        <end position="71"/>
    </location>
</feature>
<accession>A0A176WKU9</accession>
<keyword evidence="3" id="KW-1185">Reference proteome</keyword>
<evidence type="ECO:0000256" key="1">
    <source>
        <dbReference type="SAM" id="MobiDB-lite"/>
    </source>
</evidence>
<evidence type="ECO:0000313" key="2">
    <source>
        <dbReference type="EMBL" id="OAE33790.1"/>
    </source>
</evidence>
<protein>
    <submittedName>
        <fullName evidence="2">Uncharacterized protein</fullName>
    </submittedName>
</protein>
<organism evidence="2 3">
    <name type="scientific">Marchantia polymorpha subsp. ruderalis</name>
    <dbReference type="NCBI Taxonomy" id="1480154"/>
    <lineage>
        <taxon>Eukaryota</taxon>
        <taxon>Viridiplantae</taxon>
        <taxon>Streptophyta</taxon>
        <taxon>Embryophyta</taxon>
        <taxon>Marchantiophyta</taxon>
        <taxon>Marchantiopsida</taxon>
        <taxon>Marchantiidae</taxon>
        <taxon>Marchantiales</taxon>
        <taxon>Marchantiaceae</taxon>
        <taxon>Marchantia</taxon>
    </lineage>
</organism>
<dbReference type="Proteomes" id="UP000077202">
    <property type="component" value="Unassembled WGS sequence"/>
</dbReference>